<organism evidence="1 2">
    <name type="scientific">Acanthoscelides obtectus</name>
    <name type="common">Bean weevil</name>
    <name type="synonym">Bruchus obtectus</name>
    <dbReference type="NCBI Taxonomy" id="200917"/>
    <lineage>
        <taxon>Eukaryota</taxon>
        <taxon>Metazoa</taxon>
        <taxon>Ecdysozoa</taxon>
        <taxon>Arthropoda</taxon>
        <taxon>Hexapoda</taxon>
        <taxon>Insecta</taxon>
        <taxon>Pterygota</taxon>
        <taxon>Neoptera</taxon>
        <taxon>Endopterygota</taxon>
        <taxon>Coleoptera</taxon>
        <taxon>Polyphaga</taxon>
        <taxon>Cucujiformia</taxon>
        <taxon>Chrysomeloidea</taxon>
        <taxon>Chrysomelidae</taxon>
        <taxon>Bruchinae</taxon>
        <taxon>Bruchini</taxon>
        <taxon>Acanthoscelides</taxon>
    </lineage>
</organism>
<evidence type="ECO:0000313" key="1">
    <source>
        <dbReference type="EMBL" id="CAH1962392.1"/>
    </source>
</evidence>
<dbReference type="OrthoDB" id="2105199at2759"/>
<name>A0A9P0JW12_ACAOB</name>
<evidence type="ECO:0000313" key="2">
    <source>
        <dbReference type="Proteomes" id="UP001152888"/>
    </source>
</evidence>
<dbReference type="AlphaFoldDB" id="A0A9P0JW12"/>
<dbReference type="Proteomes" id="UP001152888">
    <property type="component" value="Unassembled WGS sequence"/>
</dbReference>
<dbReference type="EMBL" id="CAKOFQ010006701">
    <property type="protein sequence ID" value="CAH1962392.1"/>
    <property type="molecule type" value="Genomic_DNA"/>
</dbReference>
<reference evidence="1" key="1">
    <citation type="submission" date="2022-03" db="EMBL/GenBank/DDBJ databases">
        <authorList>
            <person name="Sayadi A."/>
        </authorList>
    </citation>
    <scope>NUCLEOTIDE SEQUENCE</scope>
</reference>
<protein>
    <submittedName>
        <fullName evidence="1">Uncharacterized protein</fullName>
    </submittedName>
</protein>
<gene>
    <name evidence="1" type="ORF">ACAOBT_LOCUS4658</name>
</gene>
<proteinExistence type="predicted"/>
<sequence length="93" mass="10607">MTIVQQRTKLASNKSSLPMDNIYSSKGKIEDSDSFSSDDNIPLANFKAKKFRSPFQELLPSPNYDVKKISLGEELLIIKANELRKTYSKNEKH</sequence>
<comment type="caution">
    <text evidence="1">The sequence shown here is derived from an EMBL/GenBank/DDBJ whole genome shotgun (WGS) entry which is preliminary data.</text>
</comment>
<accession>A0A9P0JW12</accession>
<keyword evidence="2" id="KW-1185">Reference proteome</keyword>